<protein>
    <submittedName>
        <fullName evidence="2">Uncharacterized protein</fullName>
    </submittedName>
</protein>
<evidence type="ECO:0000256" key="1">
    <source>
        <dbReference type="SAM" id="MobiDB-lite"/>
    </source>
</evidence>
<proteinExistence type="predicted"/>
<dbReference type="SUPFAM" id="SSF48371">
    <property type="entry name" value="ARM repeat"/>
    <property type="match status" value="1"/>
</dbReference>
<feature type="compositionally biased region" description="Basic and acidic residues" evidence="1">
    <location>
        <begin position="466"/>
        <end position="530"/>
    </location>
</feature>
<feature type="compositionally biased region" description="Polar residues" evidence="1">
    <location>
        <begin position="310"/>
        <end position="320"/>
    </location>
</feature>
<feature type="compositionally biased region" description="Basic and acidic residues" evidence="1">
    <location>
        <begin position="692"/>
        <end position="704"/>
    </location>
</feature>
<feature type="region of interest" description="Disordered" evidence="1">
    <location>
        <begin position="466"/>
        <end position="901"/>
    </location>
</feature>
<feature type="region of interest" description="Disordered" evidence="1">
    <location>
        <begin position="293"/>
        <end position="350"/>
    </location>
</feature>
<keyword evidence="3" id="KW-1185">Reference proteome</keyword>
<dbReference type="InterPro" id="IPR016024">
    <property type="entry name" value="ARM-type_fold"/>
</dbReference>
<feature type="compositionally biased region" description="Acidic residues" evidence="1">
    <location>
        <begin position="774"/>
        <end position="799"/>
    </location>
</feature>
<feature type="compositionally biased region" description="Basic and acidic residues" evidence="1">
    <location>
        <begin position="549"/>
        <end position="573"/>
    </location>
</feature>
<accession>A0ABQ9XK29</accession>
<organism evidence="2 3">
    <name type="scientific">Blattamonas nauphoetae</name>
    <dbReference type="NCBI Taxonomy" id="2049346"/>
    <lineage>
        <taxon>Eukaryota</taxon>
        <taxon>Metamonada</taxon>
        <taxon>Preaxostyla</taxon>
        <taxon>Oxymonadida</taxon>
        <taxon>Blattamonas</taxon>
    </lineage>
</organism>
<feature type="compositionally biased region" description="Basic and acidic residues" evidence="1">
    <location>
        <begin position="601"/>
        <end position="633"/>
    </location>
</feature>
<evidence type="ECO:0000313" key="3">
    <source>
        <dbReference type="Proteomes" id="UP001281761"/>
    </source>
</evidence>
<dbReference type="EMBL" id="JARBJD010000112">
    <property type="protein sequence ID" value="KAK2951839.1"/>
    <property type="molecule type" value="Genomic_DNA"/>
</dbReference>
<feature type="compositionally biased region" description="Acidic residues" evidence="1">
    <location>
        <begin position="650"/>
        <end position="675"/>
    </location>
</feature>
<feature type="compositionally biased region" description="Acidic residues" evidence="1">
    <location>
        <begin position="574"/>
        <end position="583"/>
    </location>
</feature>
<dbReference type="Proteomes" id="UP001281761">
    <property type="component" value="Unassembled WGS sequence"/>
</dbReference>
<evidence type="ECO:0000313" key="2">
    <source>
        <dbReference type="EMBL" id="KAK2951839.1"/>
    </source>
</evidence>
<feature type="compositionally biased region" description="Acidic residues" evidence="1">
    <location>
        <begin position="857"/>
        <end position="879"/>
    </location>
</feature>
<name>A0ABQ9XK29_9EUKA</name>
<gene>
    <name evidence="2" type="ORF">BLNAU_13209</name>
</gene>
<feature type="compositionally biased region" description="Acidic residues" evidence="1">
    <location>
        <begin position="705"/>
        <end position="730"/>
    </location>
</feature>
<feature type="compositionally biased region" description="Basic and acidic residues" evidence="1">
    <location>
        <begin position="824"/>
        <end position="856"/>
    </location>
</feature>
<feature type="compositionally biased region" description="Basic and acidic residues" evidence="1">
    <location>
        <begin position="746"/>
        <end position="759"/>
    </location>
</feature>
<sequence length="901" mass="103820">MLLSPYFLKTVRQDISPHGGNVRCVVVYLNKRLHDQDSSIRDTVSETFGIIATNTCCANAFGSGWSPTYIPPLSSTHATFPHQSYPLASLVEVLLTGLIQNRSPTYLQGAANSIQAIVEHCDVTTISFMWPHISGRFLRLFTLPHYTTTKSGLAVASLIQCVGSFFHKGIFDRTVNPLLMESAPESPQIMKDGVTLCLVTAEHVRDSEWTARRKVVETLTVILVNLIKEREELSKHDITLDDNPIYAHLPAILNQCEQVKYDRVQSVRELGMEMMTILTELVEEQKAAALQLRESQKMQSQRTRKMMLSPKTTQNQTPTQRGRLPTRPKSSDSPLTFASAQPRNQPANKELPISVVTNKGKINQETQSFVTRVEEPHDTIHEDGISEREVRRVERKARTISGTTPNETKQDRREIVDEMAALRMEVEEMKAQIGEKDKTVEEMSELMRDMHSMLKRLQLSDTFKKEMAEEDRRKEEEEKRVLREEAKKKLESERIRVEEEIRRKEEAIREEERSLQLLKEEEERLRRESNEIDFEGDPTQRNEQSFDETGLKDDETLKKEDEDFNATRHKEADDVGMGEEEQEEMRPTNEPGTGEEESEVEEKREEGDTPEMRKEEEEEEPAHLDESESKLEEKEQDEQMNEGPSVEKTQEDEEKSIDQVDEIEPDDEDAKEDEQIEPKEHENAIATEDDDISHHEEEEKHEQETPEEEKEEDDEQSVQDEGREVDELDQTEMKQEDAEQDNDEDGQAKDDEHSINDEQDKAEEDDAPSRQPEEENAEDGTIEEKDDAEQQDEEDEIEQAEEKPENDVVEDKDDIEQSDDEDEGHEHPSEHEKIDEEQNEEKGNDESEEDKEGKEEPVEDELEETEQPDVEEEKQEELQLDPTQKSAEDPADENLSTGSQT</sequence>
<feature type="compositionally biased region" description="Polar residues" evidence="1">
    <location>
        <begin position="331"/>
        <end position="347"/>
    </location>
</feature>
<feature type="compositionally biased region" description="Acidic residues" evidence="1">
    <location>
        <begin position="807"/>
        <end position="823"/>
    </location>
</feature>
<comment type="caution">
    <text evidence="2">The sequence shown here is derived from an EMBL/GenBank/DDBJ whole genome shotgun (WGS) entry which is preliminary data.</text>
</comment>
<reference evidence="2 3" key="1">
    <citation type="journal article" date="2022" name="bioRxiv">
        <title>Genomics of Preaxostyla Flagellates Illuminates Evolutionary Transitions and the Path Towards Mitochondrial Loss.</title>
        <authorList>
            <person name="Novak L.V.F."/>
            <person name="Treitli S.C."/>
            <person name="Pyrih J."/>
            <person name="Halakuc P."/>
            <person name="Pipaliya S.V."/>
            <person name="Vacek V."/>
            <person name="Brzon O."/>
            <person name="Soukal P."/>
            <person name="Eme L."/>
            <person name="Dacks J.B."/>
            <person name="Karnkowska A."/>
            <person name="Elias M."/>
            <person name="Hampl V."/>
        </authorList>
    </citation>
    <scope>NUCLEOTIDE SEQUENCE [LARGE SCALE GENOMIC DNA]</scope>
    <source>
        <strain evidence="2">NAU3</strain>
        <tissue evidence="2">Gut</tissue>
    </source>
</reference>